<dbReference type="Proteomes" id="UP000321464">
    <property type="component" value="Unassembled WGS sequence"/>
</dbReference>
<reference evidence="1 2" key="1">
    <citation type="submission" date="2019-07" db="EMBL/GenBank/DDBJ databases">
        <title>Whole genome shotgun sequence of Novosphingobium sediminis NBRC 106119.</title>
        <authorList>
            <person name="Hosoyama A."/>
            <person name="Uohara A."/>
            <person name="Ohji S."/>
            <person name="Ichikawa N."/>
        </authorList>
    </citation>
    <scope>NUCLEOTIDE SEQUENCE [LARGE SCALE GENOMIC DNA]</scope>
    <source>
        <strain evidence="1 2">NBRC 106119</strain>
    </source>
</reference>
<dbReference type="RefSeq" id="WP_147160515.1">
    <property type="nucleotide sequence ID" value="NZ_BJYR01000020.1"/>
</dbReference>
<evidence type="ECO:0000313" key="2">
    <source>
        <dbReference type="Proteomes" id="UP000321464"/>
    </source>
</evidence>
<keyword evidence="2" id="KW-1185">Reference proteome</keyword>
<gene>
    <name evidence="1" type="ORF">NSE01_30170</name>
</gene>
<protein>
    <submittedName>
        <fullName evidence="1">Uncharacterized protein</fullName>
    </submittedName>
</protein>
<proteinExistence type="predicted"/>
<dbReference type="AlphaFoldDB" id="A0A512AN90"/>
<evidence type="ECO:0000313" key="1">
    <source>
        <dbReference type="EMBL" id="GEO01185.1"/>
    </source>
</evidence>
<organism evidence="1 2">
    <name type="scientific">Novosphingobium sediminis</name>
    <dbReference type="NCBI Taxonomy" id="707214"/>
    <lineage>
        <taxon>Bacteria</taxon>
        <taxon>Pseudomonadati</taxon>
        <taxon>Pseudomonadota</taxon>
        <taxon>Alphaproteobacteria</taxon>
        <taxon>Sphingomonadales</taxon>
        <taxon>Sphingomonadaceae</taxon>
        <taxon>Novosphingobium</taxon>
    </lineage>
</organism>
<sequence>MGEAHPESIARIKELTGHKPRHGTTPDGRQCLHIGDLMIVATEFALWSDPSVWEYSDDIIAVSWGGNTVRMQRDHDGAWTANIIPDPLRGKARFVI</sequence>
<name>A0A512AN90_9SPHN</name>
<dbReference type="EMBL" id="BJYR01000020">
    <property type="protein sequence ID" value="GEO01185.1"/>
    <property type="molecule type" value="Genomic_DNA"/>
</dbReference>
<comment type="caution">
    <text evidence="1">The sequence shown here is derived from an EMBL/GenBank/DDBJ whole genome shotgun (WGS) entry which is preliminary data.</text>
</comment>
<accession>A0A512AN90</accession>